<feature type="short sequence motif" description="TonB C-terminal box" evidence="13">
    <location>
        <begin position="695"/>
        <end position="712"/>
    </location>
</feature>
<evidence type="ECO:0000256" key="7">
    <source>
        <dbReference type="ARBA" id="ARBA00023004"/>
    </source>
</evidence>
<accession>A0ABQ6B5W4</accession>
<dbReference type="EMBL" id="BSOW01000015">
    <property type="protein sequence ID" value="GLR87593.1"/>
    <property type="molecule type" value="Genomic_DNA"/>
</dbReference>
<dbReference type="Pfam" id="PF07715">
    <property type="entry name" value="Plug"/>
    <property type="match status" value="1"/>
</dbReference>
<organism evidence="18 19">
    <name type="scientific">Bradyrhizobium iriomotense</name>
    <dbReference type="NCBI Taxonomy" id="441950"/>
    <lineage>
        <taxon>Bacteria</taxon>
        <taxon>Pseudomonadati</taxon>
        <taxon>Pseudomonadota</taxon>
        <taxon>Alphaproteobacteria</taxon>
        <taxon>Hyphomicrobiales</taxon>
        <taxon>Nitrobacteraceae</taxon>
        <taxon>Bradyrhizobium</taxon>
    </lineage>
</organism>
<keyword evidence="8" id="KW-0406">Ion transport</keyword>
<keyword evidence="18" id="KW-0675">Receptor</keyword>
<dbReference type="InterPro" id="IPR012910">
    <property type="entry name" value="Plug_dom"/>
</dbReference>
<evidence type="ECO:0000256" key="15">
    <source>
        <dbReference type="SAM" id="SignalP"/>
    </source>
</evidence>
<evidence type="ECO:0000256" key="2">
    <source>
        <dbReference type="ARBA" id="ARBA00022448"/>
    </source>
</evidence>
<evidence type="ECO:0000256" key="6">
    <source>
        <dbReference type="ARBA" id="ARBA00022729"/>
    </source>
</evidence>
<keyword evidence="7" id="KW-0408">Iron</keyword>
<dbReference type="Gene3D" id="2.40.170.20">
    <property type="entry name" value="TonB-dependent receptor, beta-barrel domain"/>
    <property type="match status" value="1"/>
</dbReference>
<keyword evidence="19" id="KW-1185">Reference proteome</keyword>
<evidence type="ECO:0000256" key="5">
    <source>
        <dbReference type="ARBA" id="ARBA00022692"/>
    </source>
</evidence>
<dbReference type="InterPro" id="IPR000531">
    <property type="entry name" value="Beta-barrel_TonB"/>
</dbReference>
<evidence type="ECO:0000256" key="4">
    <source>
        <dbReference type="ARBA" id="ARBA00022496"/>
    </source>
</evidence>
<reference evidence="19" key="1">
    <citation type="journal article" date="2019" name="Int. J. Syst. Evol. Microbiol.">
        <title>The Global Catalogue of Microorganisms (GCM) 10K type strain sequencing project: providing services to taxonomists for standard genome sequencing and annotation.</title>
        <authorList>
            <consortium name="The Broad Institute Genomics Platform"/>
            <consortium name="The Broad Institute Genome Sequencing Center for Infectious Disease"/>
            <person name="Wu L."/>
            <person name="Ma J."/>
        </authorList>
    </citation>
    <scope>NUCLEOTIDE SEQUENCE [LARGE SCALE GENOMIC DNA]</scope>
    <source>
        <strain evidence="19">NBRC 102520</strain>
    </source>
</reference>
<dbReference type="InterPro" id="IPR010917">
    <property type="entry name" value="TonB_rcpt_CS"/>
</dbReference>
<dbReference type="Gene3D" id="2.170.130.10">
    <property type="entry name" value="TonB-dependent receptor, plug domain"/>
    <property type="match status" value="1"/>
</dbReference>
<comment type="subcellular location">
    <subcellularLocation>
        <location evidence="1 12">Cell outer membrane</location>
        <topology evidence="1 12">Multi-pass membrane protein</topology>
    </subcellularLocation>
</comment>
<dbReference type="InterPro" id="IPR037066">
    <property type="entry name" value="Plug_dom_sf"/>
</dbReference>
<evidence type="ECO:0000256" key="8">
    <source>
        <dbReference type="ARBA" id="ARBA00023065"/>
    </source>
</evidence>
<comment type="similarity">
    <text evidence="12 14">Belongs to the TonB-dependent receptor family.</text>
</comment>
<dbReference type="PROSITE" id="PS52016">
    <property type="entry name" value="TONB_DEPENDENT_REC_3"/>
    <property type="match status" value="1"/>
</dbReference>
<evidence type="ECO:0000256" key="1">
    <source>
        <dbReference type="ARBA" id="ARBA00004571"/>
    </source>
</evidence>
<dbReference type="PANTHER" id="PTHR32552:SF89">
    <property type="entry name" value="CATECHOLATE SIDEROPHORE RECEPTOR FIU"/>
    <property type="match status" value="1"/>
</dbReference>
<evidence type="ECO:0000256" key="10">
    <source>
        <dbReference type="ARBA" id="ARBA00023136"/>
    </source>
</evidence>
<dbReference type="RefSeq" id="WP_284268517.1">
    <property type="nucleotide sequence ID" value="NZ_BSOW01000015.1"/>
</dbReference>
<keyword evidence="6 15" id="KW-0732">Signal</keyword>
<evidence type="ECO:0000256" key="12">
    <source>
        <dbReference type="PROSITE-ProRule" id="PRU01360"/>
    </source>
</evidence>
<keyword evidence="3 12" id="KW-1134">Transmembrane beta strand</keyword>
<evidence type="ECO:0000256" key="9">
    <source>
        <dbReference type="ARBA" id="ARBA00023077"/>
    </source>
</evidence>
<keyword evidence="10 12" id="KW-0472">Membrane</keyword>
<dbReference type="SUPFAM" id="SSF56935">
    <property type="entry name" value="Porins"/>
    <property type="match status" value="1"/>
</dbReference>
<evidence type="ECO:0000256" key="3">
    <source>
        <dbReference type="ARBA" id="ARBA00022452"/>
    </source>
</evidence>
<keyword evidence="2 12" id="KW-0813">Transport</keyword>
<feature type="domain" description="TonB-dependent receptor plug" evidence="17">
    <location>
        <begin position="69"/>
        <end position="175"/>
    </location>
</feature>
<comment type="caution">
    <text evidence="18">The sequence shown here is derived from an EMBL/GenBank/DDBJ whole genome shotgun (WGS) entry which is preliminary data.</text>
</comment>
<keyword evidence="4" id="KW-0410">Iron transport</keyword>
<evidence type="ECO:0000259" key="17">
    <source>
        <dbReference type="Pfam" id="PF07715"/>
    </source>
</evidence>
<evidence type="ECO:0000313" key="19">
    <source>
        <dbReference type="Proteomes" id="UP001156905"/>
    </source>
</evidence>
<dbReference type="InterPro" id="IPR039426">
    <property type="entry name" value="TonB-dep_rcpt-like"/>
</dbReference>
<name>A0ABQ6B5W4_9BRAD</name>
<dbReference type="InterPro" id="IPR036942">
    <property type="entry name" value="Beta-barrel_TonB_sf"/>
</dbReference>
<dbReference type="PANTHER" id="PTHR32552">
    <property type="entry name" value="FERRICHROME IRON RECEPTOR-RELATED"/>
    <property type="match status" value="1"/>
</dbReference>
<feature type="signal peptide" evidence="15">
    <location>
        <begin position="1"/>
        <end position="37"/>
    </location>
</feature>
<gene>
    <name evidence="18" type="primary">fecA</name>
    <name evidence="18" type="ORF">GCM10007857_43040</name>
</gene>
<sequence length="712" mass="77266">MRRVSSTADRWGIRRHYAALWLAASVPPVIGATGAHAQQTTDLGTVETSDTAGDVNSAVYQAPTTTPLNVTQPTSVINRHYIENNIPATSNFDKVISVAPSVMVSPSGSGGDDAQISIRGFQNGQFNTTLDGIPLRLFNGTQRSGTFIMTNDLGQVTIDRGPGTASTVGDATFGGTVGLQTKSPMSTMATTATTGYGSFNTQLYGLQFDSGQIKGTNGASLFIDTQFTKSDGYYTNTAKERENAALKIQQPLSDNTMLTFVSIYNDETRNYFQGASLAQIAKYGPNYGLSSNPSQQNYAGYNRWRLQTDFDYLGLKSDYADGWHLENKIYTYGYSTAALIRGKDVSDNSSNGTIFGATNVPGTSNPVNSRSYGDVVALTKDTFFGDVKVGTWAEHQPSYRGFFNVDMTLAQKYISTSYNQHLSLDTFQPYVEADWKALPDLTITTGAKYAYSARGQSSLVDPNTHGPLDYAQSWAKVLPSLAANYKVSPNWSVYAQAAEGFLTPPVVTATSNVQPQTTWNYQVGTSYQSKTFTLAGDVYYIDFDNMIASQTIGGITNYFNAGGVIYKGVEIEGTVHVGNGFSLFANGSLNSAKNKQTGQWIAEAPNATAAAGLIYEEGNWHASLTDKWVGQRFGDIGEKQPLSPFNQLDMAITYKIKNPLPNLTAVTAKFGIDNILDRRTIIDFFGYSGGSVTPLFYTQIGRNIYTSLTVQF</sequence>
<keyword evidence="9 14" id="KW-0798">TonB box</keyword>
<keyword evidence="5 12" id="KW-0812">Transmembrane</keyword>
<dbReference type="Pfam" id="PF00593">
    <property type="entry name" value="TonB_dep_Rec_b-barrel"/>
    <property type="match status" value="1"/>
</dbReference>
<protein>
    <submittedName>
        <fullName evidence="18">TonB-dependent receptor</fullName>
    </submittedName>
</protein>
<keyword evidence="11 12" id="KW-0998">Cell outer membrane</keyword>
<evidence type="ECO:0000256" key="11">
    <source>
        <dbReference type="ARBA" id="ARBA00023237"/>
    </source>
</evidence>
<proteinExistence type="inferred from homology"/>
<dbReference type="PROSITE" id="PS01156">
    <property type="entry name" value="TONB_DEPENDENT_REC_2"/>
    <property type="match status" value="1"/>
</dbReference>
<evidence type="ECO:0000313" key="18">
    <source>
        <dbReference type="EMBL" id="GLR87593.1"/>
    </source>
</evidence>
<feature type="chain" id="PRO_5045474187" evidence="15">
    <location>
        <begin position="38"/>
        <end position="712"/>
    </location>
</feature>
<evidence type="ECO:0000259" key="16">
    <source>
        <dbReference type="Pfam" id="PF00593"/>
    </source>
</evidence>
<evidence type="ECO:0000256" key="14">
    <source>
        <dbReference type="RuleBase" id="RU003357"/>
    </source>
</evidence>
<dbReference type="Proteomes" id="UP001156905">
    <property type="component" value="Unassembled WGS sequence"/>
</dbReference>
<evidence type="ECO:0000256" key="13">
    <source>
        <dbReference type="PROSITE-ProRule" id="PRU10144"/>
    </source>
</evidence>
<feature type="domain" description="TonB-dependent receptor-like beta-barrel" evidence="16">
    <location>
        <begin position="252"/>
        <end position="675"/>
    </location>
</feature>